<evidence type="ECO:0000256" key="2">
    <source>
        <dbReference type="SAM" id="Phobius"/>
    </source>
</evidence>
<gene>
    <name evidence="3" type="ORF">GFD25_11660</name>
</gene>
<feature type="compositionally biased region" description="Basic and acidic residues" evidence="1">
    <location>
        <begin position="100"/>
        <end position="112"/>
    </location>
</feature>
<evidence type="ECO:0000313" key="3">
    <source>
        <dbReference type="EMBL" id="NEG90618.1"/>
    </source>
</evidence>
<name>A0A6N9Z7M3_9BIFI</name>
<organism evidence="3 4">
    <name type="scientific">Bifidobacterium aerophilum</name>
    <dbReference type="NCBI Taxonomy" id="1798155"/>
    <lineage>
        <taxon>Bacteria</taxon>
        <taxon>Bacillati</taxon>
        <taxon>Actinomycetota</taxon>
        <taxon>Actinomycetes</taxon>
        <taxon>Bifidobacteriales</taxon>
        <taxon>Bifidobacteriaceae</taxon>
        <taxon>Bifidobacterium</taxon>
    </lineage>
</organism>
<accession>A0A6N9Z7M3</accession>
<keyword evidence="2" id="KW-1133">Transmembrane helix</keyword>
<reference evidence="3 4" key="1">
    <citation type="submission" date="2019-10" db="EMBL/GenBank/DDBJ databases">
        <title>Bifidobacterium from non-human primates.</title>
        <authorList>
            <person name="Modesto M."/>
        </authorList>
    </citation>
    <scope>NUCLEOTIDE SEQUENCE [LARGE SCALE GENOMIC DNA]</scope>
    <source>
        <strain evidence="3 4">TRE17</strain>
    </source>
</reference>
<feature type="region of interest" description="Disordered" evidence="1">
    <location>
        <begin position="100"/>
        <end position="132"/>
    </location>
</feature>
<evidence type="ECO:0000313" key="4">
    <source>
        <dbReference type="Proteomes" id="UP000469194"/>
    </source>
</evidence>
<comment type="caution">
    <text evidence="3">The sequence shown here is derived from an EMBL/GenBank/DDBJ whole genome shotgun (WGS) entry which is preliminary data.</text>
</comment>
<dbReference type="EMBL" id="WHZW01000037">
    <property type="protein sequence ID" value="NEG90618.1"/>
    <property type="molecule type" value="Genomic_DNA"/>
</dbReference>
<feature type="transmembrane region" description="Helical" evidence="2">
    <location>
        <begin position="9"/>
        <end position="27"/>
    </location>
</feature>
<feature type="compositionally biased region" description="Basic and acidic residues" evidence="1">
    <location>
        <begin position="121"/>
        <end position="132"/>
    </location>
</feature>
<sequence length="132" mass="14991">MGDQYHSDGVILVIVGLVTEAGGLLTYKNRNNEQTQDEATRLVFYPIMMIIFTLIIARDNEIRRLVYDAMLFYMLTEQAHDTWGLWIDIYGSSSLKAKNSDNETAHATRDSHGVSSPEDISCEHERKNAHTV</sequence>
<protein>
    <submittedName>
        <fullName evidence="3">Uncharacterized protein</fullName>
    </submittedName>
</protein>
<dbReference type="Proteomes" id="UP000469194">
    <property type="component" value="Unassembled WGS sequence"/>
</dbReference>
<dbReference type="RefSeq" id="WP_163233034.1">
    <property type="nucleotide sequence ID" value="NZ_WHZW01000037.1"/>
</dbReference>
<evidence type="ECO:0000256" key="1">
    <source>
        <dbReference type="SAM" id="MobiDB-lite"/>
    </source>
</evidence>
<proteinExistence type="predicted"/>
<feature type="transmembrane region" description="Helical" evidence="2">
    <location>
        <begin position="39"/>
        <end position="57"/>
    </location>
</feature>
<keyword evidence="2" id="KW-0472">Membrane</keyword>
<keyword evidence="4" id="KW-1185">Reference proteome</keyword>
<dbReference type="AlphaFoldDB" id="A0A6N9Z7M3"/>
<keyword evidence="2" id="KW-0812">Transmembrane</keyword>